<dbReference type="Gene3D" id="3.40.50.300">
    <property type="entry name" value="P-loop containing nucleotide triphosphate hydrolases"/>
    <property type="match status" value="1"/>
</dbReference>
<dbReference type="PANTHER" id="PTHR43790">
    <property type="entry name" value="CARBOHYDRATE TRANSPORT ATP-BINDING PROTEIN MG119-RELATED"/>
    <property type="match status" value="1"/>
</dbReference>
<protein>
    <recommendedName>
        <fullName evidence="3">ABC transporter domain-containing protein</fullName>
    </recommendedName>
</protein>
<dbReference type="InterPro" id="IPR050107">
    <property type="entry name" value="ABC_carbohydrate_import_ATPase"/>
</dbReference>
<gene>
    <name evidence="4" type="ORF">S03H2_11274</name>
</gene>
<dbReference type="Pfam" id="PF00005">
    <property type="entry name" value="ABC_tran"/>
    <property type="match status" value="1"/>
</dbReference>
<organism evidence="4">
    <name type="scientific">marine sediment metagenome</name>
    <dbReference type="NCBI Taxonomy" id="412755"/>
    <lineage>
        <taxon>unclassified sequences</taxon>
        <taxon>metagenomes</taxon>
        <taxon>ecological metagenomes</taxon>
    </lineage>
</organism>
<evidence type="ECO:0000313" key="4">
    <source>
        <dbReference type="EMBL" id="GAH40984.1"/>
    </source>
</evidence>
<feature type="domain" description="ABC transporter" evidence="3">
    <location>
        <begin position="8"/>
        <end position="242"/>
    </location>
</feature>
<dbReference type="GO" id="GO:0016887">
    <property type="term" value="F:ATP hydrolysis activity"/>
    <property type="evidence" value="ECO:0007669"/>
    <property type="project" value="InterPro"/>
</dbReference>
<dbReference type="PROSITE" id="PS50893">
    <property type="entry name" value="ABC_TRANSPORTER_2"/>
    <property type="match status" value="1"/>
</dbReference>
<dbReference type="SMART" id="SM00382">
    <property type="entry name" value="AAA"/>
    <property type="match status" value="1"/>
</dbReference>
<dbReference type="InterPro" id="IPR003593">
    <property type="entry name" value="AAA+_ATPase"/>
</dbReference>
<dbReference type="AlphaFoldDB" id="X1GHC7"/>
<evidence type="ECO:0000256" key="1">
    <source>
        <dbReference type="ARBA" id="ARBA00022741"/>
    </source>
</evidence>
<dbReference type="PANTHER" id="PTHR43790:SF8">
    <property type="entry name" value="SUGAR ABC TRANSPORTER ATP-BINDING PROTEIN"/>
    <property type="match status" value="1"/>
</dbReference>
<keyword evidence="1" id="KW-0547">Nucleotide-binding</keyword>
<name>X1GHC7_9ZZZZ</name>
<dbReference type="EMBL" id="BARU01005761">
    <property type="protein sequence ID" value="GAH40984.1"/>
    <property type="molecule type" value="Genomic_DNA"/>
</dbReference>
<dbReference type="CDD" id="cd03216">
    <property type="entry name" value="ABC_Carb_Monos_I"/>
    <property type="match status" value="1"/>
</dbReference>
<reference evidence="4" key="1">
    <citation type="journal article" date="2014" name="Front. Microbiol.">
        <title>High frequency of phylogenetically diverse reductive dehalogenase-homologous genes in deep subseafloor sedimentary metagenomes.</title>
        <authorList>
            <person name="Kawai M."/>
            <person name="Futagami T."/>
            <person name="Toyoda A."/>
            <person name="Takaki Y."/>
            <person name="Nishi S."/>
            <person name="Hori S."/>
            <person name="Arai W."/>
            <person name="Tsubouchi T."/>
            <person name="Morono Y."/>
            <person name="Uchiyama I."/>
            <person name="Ito T."/>
            <person name="Fujiyama A."/>
            <person name="Inagaki F."/>
            <person name="Takami H."/>
        </authorList>
    </citation>
    <scope>NUCLEOTIDE SEQUENCE</scope>
    <source>
        <strain evidence="4">Expedition CK06-06</strain>
    </source>
</reference>
<evidence type="ECO:0000259" key="3">
    <source>
        <dbReference type="PROSITE" id="PS50893"/>
    </source>
</evidence>
<sequence>MTRESPLIEMKRISKKFGEIEALKRVDFTINYNEVVGLVGDNGAGKSTLIKILSGIYAKDEGKIYKEGREVTILSHKHSMNLGIETIYQDTALIDQMNILRNVFLGRETTSRFGFLDKESMERECVEILDKYVGIPGIRSPQQLVKHLSGGQKQAVAIARAVYFKTSILLLDEPTSALSIKESKKVLDYIEQLKEEKVSSVFVTHNLYHVYPIADRFVILSRGKKIGDVKKKDISTSELSEIIVSS</sequence>
<dbReference type="InterPro" id="IPR027417">
    <property type="entry name" value="P-loop_NTPase"/>
</dbReference>
<keyword evidence="2" id="KW-0067">ATP-binding</keyword>
<dbReference type="SUPFAM" id="SSF52540">
    <property type="entry name" value="P-loop containing nucleoside triphosphate hydrolases"/>
    <property type="match status" value="1"/>
</dbReference>
<comment type="caution">
    <text evidence="4">The sequence shown here is derived from an EMBL/GenBank/DDBJ whole genome shotgun (WGS) entry which is preliminary data.</text>
</comment>
<dbReference type="InterPro" id="IPR003439">
    <property type="entry name" value="ABC_transporter-like_ATP-bd"/>
</dbReference>
<dbReference type="InterPro" id="IPR017871">
    <property type="entry name" value="ABC_transporter-like_CS"/>
</dbReference>
<dbReference type="PROSITE" id="PS00211">
    <property type="entry name" value="ABC_TRANSPORTER_1"/>
    <property type="match status" value="1"/>
</dbReference>
<dbReference type="GO" id="GO:0005524">
    <property type="term" value="F:ATP binding"/>
    <property type="evidence" value="ECO:0007669"/>
    <property type="project" value="UniProtKB-KW"/>
</dbReference>
<accession>X1GHC7</accession>
<evidence type="ECO:0000256" key="2">
    <source>
        <dbReference type="ARBA" id="ARBA00022840"/>
    </source>
</evidence>
<proteinExistence type="predicted"/>